<dbReference type="EMBL" id="JBHSBW010000016">
    <property type="protein sequence ID" value="MFC4213476.1"/>
    <property type="molecule type" value="Genomic_DNA"/>
</dbReference>
<name>A0ABV8PGW0_9SPHI</name>
<evidence type="ECO:0008006" key="3">
    <source>
        <dbReference type="Google" id="ProtNLM"/>
    </source>
</evidence>
<dbReference type="RefSeq" id="WP_378988714.1">
    <property type="nucleotide sequence ID" value="NZ_JBHSBW010000016.1"/>
</dbReference>
<reference evidence="2" key="1">
    <citation type="journal article" date="2019" name="Int. J. Syst. Evol. Microbiol.">
        <title>The Global Catalogue of Microorganisms (GCM) 10K type strain sequencing project: providing services to taxonomists for standard genome sequencing and annotation.</title>
        <authorList>
            <consortium name="The Broad Institute Genomics Platform"/>
            <consortium name="The Broad Institute Genome Sequencing Center for Infectious Disease"/>
            <person name="Wu L."/>
            <person name="Ma J."/>
        </authorList>
    </citation>
    <scope>NUCLEOTIDE SEQUENCE [LARGE SCALE GENOMIC DNA]</scope>
    <source>
        <strain evidence="2">CCM 8691</strain>
    </source>
</reference>
<keyword evidence="2" id="KW-1185">Reference proteome</keyword>
<protein>
    <recommendedName>
        <fullName evidence="3">Transposase</fullName>
    </recommendedName>
</protein>
<gene>
    <name evidence="1" type="ORF">ACFOWA_19945</name>
</gene>
<evidence type="ECO:0000313" key="2">
    <source>
        <dbReference type="Proteomes" id="UP001595789"/>
    </source>
</evidence>
<sequence length="57" mass="6861">MEEGNKQEFGRFEDLPVKSEVQIIDQEIKMVKRNRFLSEQEKSKQICKLLEAKNEYK</sequence>
<dbReference type="Proteomes" id="UP001595789">
    <property type="component" value="Unassembled WGS sequence"/>
</dbReference>
<proteinExistence type="predicted"/>
<organism evidence="1 2">
    <name type="scientific">Pedobacter lithocola</name>
    <dbReference type="NCBI Taxonomy" id="1908239"/>
    <lineage>
        <taxon>Bacteria</taxon>
        <taxon>Pseudomonadati</taxon>
        <taxon>Bacteroidota</taxon>
        <taxon>Sphingobacteriia</taxon>
        <taxon>Sphingobacteriales</taxon>
        <taxon>Sphingobacteriaceae</taxon>
        <taxon>Pedobacter</taxon>
    </lineage>
</organism>
<evidence type="ECO:0000313" key="1">
    <source>
        <dbReference type="EMBL" id="MFC4213476.1"/>
    </source>
</evidence>
<accession>A0ABV8PGW0</accession>
<comment type="caution">
    <text evidence="1">The sequence shown here is derived from an EMBL/GenBank/DDBJ whole genome shotgun (WGS) entry which is preliminary data.</text>
</comment>